<dbReference type="Proteomes" id="UP001500975">
    <property type="component" value="Unassembled WGS sequence"/>
</dbReference>
<comment type="caution">
    <text evidence="1">The sequence shown here is derived from an EMBL/GenBank/DDBJ whole genome shotgun (WGS) entry which is preliminary data.</text>
</comment>
<reference evidence="2" key="1">
    <citation type="journal article" date="2019" name="Int. J. Syst. Evol. Microbiol.">
        <title>The Global Catalogue of Microorganisms (GCM) 10K type strain sequencing project: providing services to taxonomists for standard genome sequencing and annotation.</title>
        <authorList>
            <consortium name="The Broad Institute Genomics Platform"/>
            <consortium name="The Broad Institute Genome Sequencing Center for Infectious Disease"/>
            <person name="Wu L."/>
            <person name="Ma J."/>
        </authorList>
    </citation>
    <scope>NUCLEOTIDE SEQUENCE [LARGE SCALE GENOMIC DNA]</scope>
    <source>
        <strain evidence="2">JCM 17804</strain>
    </source>
</reference>
<evidence type="ECO:0000313" key="2">
    <source>
        <dbReference type="Proteomes" id="UP001500975"/>
    </source>
</evidence>
<accession>A0ABP8HZF5</accession>
<protein>
    <submittedName>
        <fullName evidence="1">Uncharacterized protein</fullName>
    </submittedName>
</protein>
<gene>
    <name evidence="1" type="ORF">GCM10023165_33350</name>
</gene>
<keyword evidence="2" id="KW-1185">Reference proteome</keyword>
<dbReference type="EMBL" id="BAABGJ010000056">
    <property type="protein sequence ID" value="GAA4347985.1"/>
    <property type="molecule type" value="Genomic_DNA"/>
</dbReference>
<name>A0ABP8HZF5_9BURK</name>
<evidence type="ECO:0000313" key="1">
    <source>
        <dbReference type="EMBL" id="GAA4347985.1"/>
    </source>
</evidence>
<proteinExistence type="predicted"/>
<organism evidence="1 2">
    <name type="scientific">Variovorax defluvii</name>
    <dbReference type="NCBI Taxonomy" id="913761"/>
    <lineage>
        <taxon>Bacteria</taxon>
        <taxon>Pseudomonadati</taxon>
        <taxon>Pseudomonadota</taxon>
        <taxon>Betaproteobacteria</taxon>
        <taxon>Burkholderiales</taxon>
        <taxon>Comamonadaceae</taxon>
        <taxon>Variovorax</taxon>
    </lineage>
</organism>
<sequence length="242" mass="26140">MQGRGRGARVLRKARFGFEPGARELAMASLAEWIGQAAREARRRRPSLEWVLGASEVRYLLLPWTPDLADPRFRDVLAAASFEQQFREDPGLFAARFAGPVYGHAQLAAFVPHALVAEIGAHASASGCRLARIEPAVAVVWARFQPLLRQERGTLLLIDGERQLVLRHAHGQIAQVALRPFCTGTLAASLPAGDGDAAWRVFSSNPVETGCANSEAALRLADGHGFVAVEDAGYAFALCGVY</sequence>